<keyword evidence="12 32" id="KW-1162">Viral penetration into host cytoplasm</keyword>
<evidence type="ECO:0000259" key="36">
    <source>
        <dbReference type="Pfam" id="PF00517"/>
    </source>
</evidence>
<keyword evidence="30 32" id="KW-0449">Lipoprotein</keyword>
<comment type="domain">
    <text evidence="32">The YXXL motif is involved in determining the exact site of viral release at the surface of infected mononuclear cells and promotes endocytosis. YXXL and di-leucine endocytosis motifs interact directly or indirectly with the clathrin adapter complexes, opperate independently, and their activities are not additive.</text>
</comment>
<dbReference type="GO" id="GO:0005198">
    <property type="term" value="F:structural molecule activity"/>
    <property type="evidence" value="ECO:0007669"/>
    <property type="project" value="UniProtKB-UniRule"/>
</dbReference>
<feature type="short sequence motif" description="Di-leucine internalization motif" evidence="32">
    <location>
        <begin position="852"/>
        <end position="853"/>
    </location>
</feature>
<feature type="transmembrane region" description="Helical" evidence="33">
    <location>
        <begin position="675"/>
        <end position="702"/>
    </location>
</feature>
<feature type="coiled-coil region" evidence="32">
    <location>
        <begin position="630"/>
        <end position="664"/>
    </location>
</feature>
<comment type="function">
    <text evidence="32">Transmembrane protein gp41: Acts as a class I viral fusion protein. Under the current model, the protein has at least 3 conformational states: pre-fusion native state, pre-hairpin intermediate state, and post-fusion hairpin state. During fusion of viral and target intracellular membranes, the coiled coil regions (heptad repeats) assume a trimer-of-hairpins structure, positioning the fusion peptide in close proximity to the C-terminal region of the ectodomain. The formation of this structure appears to drive apposition and subsequent fusion of viral and target cell membranes. Complete fusion occurs in host cell endosomes and is dynamin-dependent, however some lipid transfer might occur at the plasma membrane. The virus undergoes clathrin-dependent internalization long before endosomal fusion, thus minimizing the surface exposure of conserved viral epitopes during fusion and reducing the efficacy of inhibitors targeting these epitopes. Membranes fusion leads to delivery of the nucleocapsid into the cytoplasm.</text>
</comment>
<evidence type="ECO:0000256" key="30">
    <source>
        <dbReference type="ARBA" id="ARBA00023288"/>
    </source>
</evidence>
<dbReference type="Gene3D" id="2.170.40.20">
    <property type="entry name" value="Human immunodeficiency virus 1, Gp160, envelope glycoprotein"/>
    <property type="match status" value="2"/>
</dbReference>
<keyword evidence="27 32" id="KW-1015">Disulfide bond</keyword>
<feature type="region of interest" description="MPER; binding to GalCer" evidence="32">
    <location>
        <begin position="659"/>
        <end position="680"/>
    </location>
</feature>
<dbReference type="Gene3D" id="1.10.287.210">
    <property type="match status" value="1"/>
</dbReference>
<keyword evidence="17 32" id="KW-1161">Viral attachment to host cell</keyword>
<dbReference type="GO" id="GO:0019062">
    <property type="term" value="P:virion attachment to host cell"/>
    <property type="evidence" value="ECO:0007669"/>
    <property type="project" value="UniProtKB-UniRule"/>
</dbReference>
<dbReference type="GO" id="GO:0075512">
    <property type="term" value="P:clathrin-dependent endocytosis of virus by host cell"/>
    <property type="evidence" value="ECO:0007669"/>
    <property type="project" value="UniProtKB-UniRule"/>
</dbReference>
<dbReference type="GO" id="GO:0019031">
    <property type="term" value="C:viral envelope"/>
    <property type="evidence" value="ECO:0007669"/>
    <property type="project" value="UniProtKB-KW"/>
</dbReference>
<keyword evidence="29 32" id="KW-0899">Viral immunoevasion</keyword>
<dbReference type="FunFam" id="1.10.287.210:FF:000001">
    <property type="entry name" value="Envelope glycoprotein gp160"/>
    <property type="match status" value="1"/>
</dbReference>
<evidence type="ECO:0000256" key="16">
    <source>
        <dbReference type="ARBA" id="ARBA00022729"/>
    </source>
</evidence>
<comment type="miscellaneous">
    <text evidence="32">HIV-1 lineages are divided in three main groups, M (for Major), O (for Outlier), and N (for New, or Non-M, Non-O). The vast majority of strains found worldwide belong to the group M. Group O seems to be endemic to and largely confined to Cameroon and neighboring countries in West Central Africa, where these viruses represent a small minority of HIV-1 strains. The group N is represented by a limited number of isolates from Cameroonian persons. The group M is further subdivided in 9 clades or subtypes (A to D, F to H, J and K).</text>
</comment>
<comment type="subcellular location">
    <subcellularLocation>
        <location evidence="3">Host cell membrane</location>
        <topology evidence="3">Peripheral membrane protein</topology>
    </subcellularLocation>
    <subcellularLocation>
        <location evidence="1">Host cell membrane</location>
        <topology evidence="1">Single-pass type I membrane protein</topology>
    </subcellularLocation>
    <subcellularLocation>
        <location evidence="2">Host endosome membrane</location>
        <topology evidence="2">Peripheral membrane protein</topology>
    </subcellularLocation>
    <subcellularLocation>
        <location evidence="5">Host endosome membrane</location>
        <topology evidence="5">Single-pass type I membrane protein</topology>
    </subcellularLocation>
    <subcellularLocation>
        <location evidence="6">Virion membrane</location>
        <topology evidence="6">Peripheral membrane protein</topology>
    </subcellularLocation>
    <subcellularLocation>
        <location evidence="4">Virion membrane</location>
        <topology evidence="4">Single-pass type I membrane protein</topology>
    </subcellularLocation>
</comment>
<feature type="site" description="Cleavage; by host furin" evidence="32">
    <location>
        <begin position="507"/>
        <end position="508"/>
    </location>
</feature>
<feature type="chain" id="PRO_5023445561" description="Transmembrane protein gp41" evidence="32">
    <location>
        <begin position="508"/>
        <end position="853"/>
    </location>
</feature>
<dbReference type="FunFam" id="2.170.40.20:FF:000004">
    <property type="entry name" value="Envelope glycoprotein gp160"/>
    <property type="match status" value="1"/>
</dbReference>
<dbReference type="SUPFAM" id="SSF56502">
    <property type="entry name" value="gp120 core"/>
    <property type="match status" value="2"/>
</dbReference>
<evidence type="ECO:0000259" key="35">
    <source>
        <dbReference type="Pfam" id="PF00516"/>
    </source>
</evidence>
<evidence type="ECO:0000256" key="3">
    <source>
        <dbReference type="ARBA" id="ARBA00004505"/>
    </source>
</evidence>
<evidence type="ECO:0000256" key="8">
    <source>
        <dbReference type="ARBA" id="ARBA00022510"/>
    </source>
</evidence>
<comment type="domain">
    <text evidence="32">The membrane proximal external region (MPER) present in gp41 is a tryptophan-rich region recognized by the antibodies 2F5, Z13, and 4E10. MPER seems to play a role in fusion.</text>
</comment>
<comment type="domain">
    <text evidence="32">Some of the most genetically diverse regions of the viral genome are present in Env. They are called variable regions 1 through 5 (V1 through V5). Coreceptor usage of gp120 is determined mainly by the primary structure of the third variable region (V3) in the outer domain of gp120. The sequence of V3 determines which coreceptor, CCR5 and/or CXCR4 (corresponding to R5/macrophage, X4/T cell and R5X4/T cell and macrophage tropism), is used to trigger the fusion potential of the Env complex, and hence which cells the virus can infect. Binding to CCR5 involves a region adjacent in addition to V3.</text>
</comment>
<evidence type="ECO:0000256" key="6">
    <source>
        <dbReference type="ARBA" id="ARBA00004650"/>
    </source>
</evidence>
<keyword evidence="11 32" id="KW-0945">Host-virus interaction</keyword>
<dbReference type="GO" id="GO:0052031">
    <property type="term" value="P:symbiont-mediated perturbation of host defense response"/>
    <property type="evidence" value="ECO:0007669"/>
    <property type="project" value="UniProtKB-UniRule"/>
</dbReference>
<feature type="lipid moiety-binding region" description="S-palmitoyl cysteine; by host" evidence="32">
    <location>
        <position position="761"/>
    </location>
</feature>
<comment type="miscellaneous">
    <text evidence="32">Inhibitors targeting HIV-1 viral envelope proteins are used as antiretroviral drugs. Attachment of virions to the cell surface via non-specific interactions and CD4 binding can be blocked by inhibitors that include cyanovirin-N, cyclotriazadisulfonamide analogs, PRO 2000, TNX 355 and PRO 542. In addition, BMS 806 can block CD4-induced conformational changes. Env interactions with the coreceptor molecules can be targeted by CCR5 antagonists including SCH-D, maraviroc (UK 427857) and aplaviroc (GW 873140), and the CXCR4 antagonist AMD 070. Fusion of viral and cellular membranes can be inhibited by peptides such as enfuvirtide and tifuvirtide (T 1249). Resistance to inhibitors associated with mutations in Env are observed. Most of the time, single mutations confer only a modest reduction in drug susceptibility. Combination of several mutations is usually required to develop a high-level drug resistance.</text>
</comment>
<evidence type="ECO:0000256" key="21">
    <source>
        <dbReference type="ARBA" id="ARBA00022890"/>
    </source>
</evidence>
<keyword evidence="20 32" id="KW-0261">Viral envelope protein</keyword>
<feature type="domain" description="Human immunodeficiency virus 1 envelope glycoprotein Gp120" evidence="35">
    <location>
        <begin position="136"/>
        <end position="507"/>
    </location>
</feature>
<dbReference type="GO" id="GO:0039654">
    <property type="term" value="P:fusion of virus membrane with host endosome membrane"/>
    <property type="evidence" value="ECO:0007669"/>
    <property type="project" value="UniProtKB-UniRule"/>
</dbReference>
<evidence type="ECO:0000256" key="15">
    <source>
        <dbReference type="ARBA" id="ARBA00022703"/>
    </source>
</evidence>
<dbReference type="GO" id="GO:0016020">
    <property type="term" value="C:membrane"/>
    <property type="evidence" value="ECO:0007669"/>
    <property type="project" value="UniProtKB-UniRule"/>
</dbReference>
<comment type="domain">
    <text evidence="32">The CD4-binding region is targeted by the antibody b12.</text>
</comment>
<evidence type="ECO:0000256" key="17">
    <source>
        <dbReference type="ARBA" id="ARBA00022804"/>
    </source>
</evidence>
<feature type="chain" id="PRO_5023445562" description="Envelope glycoprotein gp160" evidence="32">
    <location>
        <begin position="32"/>
        <end position="853"/>
    </location>
</feature>
<keyword evidence="23 32" id="KW-1039">Host endosome</keyword>
<comment type="function">
    <text evidence="32">Surface protein gp120: Attaches the virus to the host lymphoid cell by binding to the primary receptor CD4. This interaction induces a structural rearrangement creating a high affinity binding site for a chemokine coreceptor like CXCR4 and/or CCR5. Acts as a ligand for CD209/DC-SIGN and CLEC4M/DC-SIGNR, which are respectively found on dendritic cells (DCs), and on endothelial cells of liver sinusoids and lymph node sinuses. These interactions allow capture of viral particles at mucosal surfaces by these cells and subsequent transmission to permissive cells. HIV subverts the migration properties of dendritic cells to gain access to CD4+ T-cells in lymph nodes. Virus transmission to permissive T-cells occurs either in trans (without DCs infection, through viral capture and transmission), or in cis (following DCs productive infection, through the usual CD4-gp120 interaction), thereby inducing a robust infection. In trans infection, bound virions remain infectious over days and it is proposed that they are not degraded, but protected in non-lysosomal acidic organelles within the DCs close to the cell membrane thus contributing to the viral infectious potential during DCs' migration from the periphery to the lymphoid tissues. On arrival at lymphoid tissues, intact virions recycle back to DCs' cell surface allowing virus transmission to CD4+ T-cells.</text>
</comment>
<evidence type="ECO:0000256" key="28">
    <source>
        <dbReference type="ARBA" id="ARBA00023180"/>
    </source>
</evidence>
<keyword evidence="15 32" id="KW-0053">Apoptosis</keyword>
<feature type="disulfide bond" evidence="32">
    <location>
        <begin position="213"/>
        <end position="242"/>
    </location>
</feature>
<dbReference type="GO" id="GO:1903908">
    <property type="term" value="P:positive regulation of plasma membrane raft polarization"/>
    <property type="evidence" value="ECO:0007669"/>
    <property type="project" value="UniProtKB-UniRule"/>
</dbReference>
<organismHost>
    <name type="scientific">Homo sapiens</name>
    <name type="common">Human</name>
    <dbReference type="NCBI Taxonomy" id="9606"/>
</organismHost>
<keyword evidence="25 32" id="KW-0472">Membrane</keyword>
<accession>F5B1P0</accession>
<dbReference type="GO" id="GO:0019064">
    <property type="term" value="P:fusion of virus membrane with host plasma membrane"/>
    <property type="evidence" value="ECO:0007669"/>
    <property type="project" value="UniProtKB-UniRule"/>
</dbReference>
<evidence type="ECO:0000256" key="27">
    <source>
        <dbReference type="ARBA" id="ARBA00023157"/>
    </source>
</evidence>
<dbReference type="Pfam" id="PF00516">
    <property type="entry name" value="GP120"/>
    <property type="match status" value="1"/>
</dbReference>
<feature type="topological domain" description="Cytoplasmic" evidence="32">
    <location>
        <begin position="703"/>
        <end position="853"/>
    </location>
</feature>
<feature type="region of interest" description="V5" evidence="32">
    <location>
        <begin position="457"/>
        <end position="467"/>
    </location>
</feature>
<keyword evidence="19 32" id="KW-1043">Host membrane</keyword>
<evidence type="ECO:0000256" key="14">
    <source>
        <dbReference type="ARBA" id="ARBA00022692"/>
    </source>
</evidence>
<comment type="subunit">
    <text evidence="32">The mature envelope protein (Env) consists of a homotrimer of non-covalently associated gp120-gp41 heterodimers. The resulting complex protrudes from the virus surface as a spike. There seems to be as few as 10 spikes on the average virion. Surface protein gp120 interacts with host CD4, CCR5 and CXCR4. Gp120 also interacts with the C-type lectins CD209/DC-SIGN and CLEC4M/DC-SIGNR (collectively referred to as DC-SIGN(R)). Gp120 and gp41 interact with GalCer. Gp120 interacts with host ITGA4/ITGB7 complex; on CD4+ T-cells, this interaction results in rapid activation of integrin ITGAL/LFA-1, which facilitates efficient cell-to-cell spreading of HIV-1. Gp120 interacts with cell-associated heparan sulfate; this interaction increases virus infectivity on permissive cells and may be involved in infection of CD4- cells.</text>
</comment>
<evidence type="ECO:0000256" key="12">
    <source>
        <dbReference type="ARBA" id="ARBA00022595"/>
    </source>
</evidence>
<keyword evidence="13 32" id="KW-0165">Cleavage on pair of basic residues</keyword>
<dbReference type="HAMAP" id="MF_04083">
    <property type="entry name" value="HIV_ENV"/>
    <property type="match status" value="1"/>
</dbReference>
<feature type="region of interest" description="Disordered" evidence="34">
    <location>
        <begin position="716"/>
        <end position="735"/>
    </location>
</feature>
<dbReference type="PROSITE" id="PS51257">
    <property type="entry name" value="PROKAR_LIPOPROTEIN"/>
    <property type="match status" value="1"/>
</dbReference>
<comment type="similarity">
    <text evidence="32">Belongs to the HIV-1 env protein family.</text>
</comment>
<gene>
    <name evidence="32 37" type="primary">env</name>
</gene>
<comment type="function">
    <text evidence="32">Envelope glycoprotein gp160: Oligomerizes in the host endoplasmic reticulum into predominantly trimers. In a second time, gp160 transits in the host Golgi, where glycosylation is completed. The precursor is then proteolytically cleaved in the trans-Golgi and thereby activated by cellular furin or furin-like proteases to produce gp120 and gp41.</text>
</comment>
<keyword evidence="26 32" id="KW-0564">Palmitate</keyword>
<dbReference type="InterPro" id="IPR036377">
    <property type="entry name" value="Gp120_core_sf"/>
</dbReference>
<dbReference type="CDD" id="cd09909">
    <property type="entry name" value="HIV-1-like_HR1-HR2"/>
    <property type="match status" value="1"/>
</dbReference>
<evidence type="ECO:0000313" key="37">
    <source>
        <dbReference type="EMBL" id="AEE40715.1"/>
    </source>
</evidence>
<evidence type="ECO:0000256" key="7">
    <source>
        <dbReference type="ARBA" id="ARBA00022506"/>
    </source>
</evidence>
<evidence type="ECO:0000256" key="1">
    <source>
        <dbReference type="ARBA" id="ARBA00004402"/>
    </source>
</evidence>
<evidence type="ECO:0000256" key="2">
    <source>
        <dbReference type="ARBA" id="ARBA00004433"/>
    </source>
</evidence>
<dbReference type="GO" id="GO:0044175">
    <property type="term" value="C:host cell endosome membrane"/>
    <property type="evidence" value="ECO:0007669"/>
    <property type="project" value="UniProtKB-SubCell"/>
</dbReference>
<evidence type="ECO:0000256" key="13">
    <source>
        <dbReference type="ARBA" id="ARBA00022685"/>
    </source>
</evidence>
<evidence type="ECO:0000256" key="19">
    <source>
        <dbReference type="ARBA" id="ARBA00022870"/>
    </source>
</evidence>
<evidence type="ECO:0000256" key="32">
    <source>
        <dbReference type="HAMAP-Rule" id="MF_04083"/>
    </source>
</evidence>
<keyword evidence="8 32" id="KW-1170">Fusion of virus membrane with host endosomal membrane</keyword>
<feature type="disulfide bond" evidence="32">
    <location>
        <begin position="53"/>
        <end position="73"/>
    </location>
</feature>
<dbReference type="FunFam" id="2.170.40.20:FF:000003">
    <property type="entry name" value="Envelope glycoprotein gp160"/>
    <property type="match status" value="1"/>
</dbReference>
<dbReference type="GO" id="GO:0020002">
    <property type="term" value="C:host cell plasma membrane"/>
    <property type="evidence" value="ECO:0007669"/>
    <property type="project" value="UniProtKB-SubCell"/>
</dbReference>
<comment type="PTM">
    <text evidence="32">Specific enzymatic cleavages in vivo yield mature proteins. Envelope glycoproteins are synthesized as a inactive precursor that is heavily N-glycosylated and processed likely by host cell furin in the Golgi to yield the mature SU and TM proteins. The cleavage site between SU and TM requires the minimal sequence [KR]-X-[KR]-R. About 2 of the 9 disulfide bonds of gp41 are reduced by P4HB/PDI, following binding to CD4 receptor.</text>
</comment>
<dbReference type="InterPro" id="IPR000777">
    <property type="entry name" value="HIV1_Gp120"/>
</dbReference>
<dbReference type="InterPro" id="IPR000328">
    <property type="entry name" value="GP41-like"/>
</dbReference>
<evidence type="ECO:0000256" key="18">
    <source>
        <dbReference type="ARBA" id="ARBA00022844"/>
    </source>
</evidence>
<keyword evidence="31 32" id="KW-1160">Virus entry into host cell</keyword>
<comment type="PTM">
    <text evidence="32">Palmitoylation of the transmembrane protein and of Env polyprotein (prior to its proteolytic cleavage) is essential for their association with host cell membrane lipid rafts. Palmitoylation is therefore required for envelope trafficking to classical lipid rafts, but not for viral replication.</text>
</comment>
<evidence type="ECO:0000256" key="5">
    <source>
        <dbReference type="ARBA" id="ARBA00004578"/>
    </source>
</evidence>
<evidence type="ECO:0000256" key="25">
    <source>
        <dbReference type="ARBA" id="ARBA00023136"/>
    </source>
</evidence>
<comment type="caution">
    <text evidence="32 33">Lacks conserved residue(s) required for the propagation of feature annotation.</text>
</comment>
<evidence type="ECO:0000256" key="34">
    <source>
        <dbReference type="SAM" id="MobiDB-lite"/>
    </source>
</evidence>
<sequence>MRVRGMWRNGQPWGIWGILGFWMVMSCSVLGNLWVTVYYGVPVWKEAKTTLFCASDAKGYEREVHNVWATHACVPTDPNPQEMVLENVTENFNMWKNDMVDQMHEDIISLWDQSLKPCVKLTPLCVTLDCKYNVTVNNNTVNKNETDRRNCSFNITTEIKDKKQNVYALFYKLDIVPLNEDNSSYYRLINCNTSAITQACPKVSFDPIPIHYCAPAGYAILKCNNKTFNGTGPCHNVSTVQCTHGIKPVVSTQLLLNGSLAEEEIIIRSKNLTDNAKIIIVHLNESVEINCTRPGNNTSKSIRIGPGQTFYAANRIIGDIRQAHCNITRDQWNETLIQVGKKLAELFPNKTIKFDSSSGGDLEITTHSFTCGGEFFYCDTSGLFNGTYGTYNPNGTYNPSGNNTRSNSSITLPCRIRQIVNLWQEVGKAIYAPPIAGNITCRSNITGLLLLRDGGNTSATEEIFRPGGGDMRDNWRSELYKYKVVEIKPLGVAPTKAKRRVVEREKRAVGIGAVLLGFLGAAGSTMGAASITLTVQARQLLSGIVQQQSNLLRAIEAQQHMLQLTVWGIKQLQARVLAIERYLKDQQLLGIWGCSGKLICTTSVPWNSSWSHNKSLQDIWDNMTWMQWDKEINNYTNIIYRLLEESQNQQEQNEQDLLALDSWQNLWNWFSISKWLWYIKIFIMIVGGLIGLRIIFAVLSIVNRVRQGYSPLSFQTLTPSPRGPDRLGRIEEEGGEQDRDRSIRLVSGFLALAWDDLRSLCLFLYRHLRDFLLVIASSSLRGLQRGWEALKYLGNLVQYWGSEIKKSAISLFDTIAIAVAEGTDRIIEVIQRIYRAICNIPVRIRQGFEAALL</sequence>
<keyword evidence="9 32" id="KW-1032">Host cell membrane</keyword>
<evidence type="ECO:0000256" key="26">
    <source>
        <dbReference type="ARBA" id="ARBA00023139"/>
    </source>
</evidence>
<evidence type="ECO:0000256" key="29">
    <source>
        <dbReference type="ARBA" id="ARBA00023280"/>
    </source>
</evidence>
<keyword evidence="21 32" id="KW-1164">Virus endocytosis by host</keyword>
<keyword evidence="16 32" id="KW-0732">Signal</keyword>
<feature type="region of interest" description="Immunosuppression" evidence="32">
    <location>
        <begin position="570"/>
        <end position="588"/>
    </location>
</feature>
<keyword evidence="10 32" id="KW-1165">Clathrin-mediated endocytosis of virus by host</keyword>
<evidence type="ECO:0000256" key="11">
    <source>
        <dbReference type="ARBA" id="ARBA00022581"/>
    </source>
</evidence>
<evidence type="ECO:0000256" key="20">
    <source>
        <dbReference type="ARBA" id="ARBA00022879"/>
    </source>
</evidence>
<keyword evidence="18 32" id="KW-0946">Virion</keyword>
<organism evidence="37">
    <name type="scientific">Human immunodeficiency virus type 1</name>
    <name type="common">HIV-1</name>
    <dbReference type="NCBI Taxonomy" id="11676"/>
    <lineage>
        <taxon>Viruses</taxon>
        <taxon>Riboviria</taxon>
        <taxon>Pararnavirae</taxon>
        <taxon>Artverviricota</taxon>
        <taxon>Revtraviricetes</taxon>
        <taxon>Ortervirales</taxon>
        <taxon>Retroviridae</taxon>
        <taxon>Orthoretrovirinae</taxon>
        <taxon>Lentivirus</taxon>
        <taxon>Lentivirus humimdef1</taxon>
    </lineage>
</organism>
<comment type="subcellular location">
    <molecule>Surface protein gp120</molecule>
    <subcellularLocation>
        <location evidence="32">Virion membrane</location>
        <topology evidence="32">Peripheral membrane protein</topology>
    </subcellularLocation>
    <subcellularLocation>
        <location evidence="32">Host cell membrane</location>
        <topology evidence="32">Peripheral membrane protein</topology>
    </subcellularLocation>
    <subcellularLocation>
        <location evidence="32">Host endosome membrane</location>
        <topology evidence="32">Single-pass type I membrane protein</topology>
    </subcellularLocation>
    <text evidence="32">The surface protein is not anchored to the viral envelope, but associates with the extravirion surface through its binding to TM. It is probably concentrated at the site of budding and incorporated into the virions possibly by contacts between the cytoplasmic tail of Env and the N-terminus of Gag.</text>
</comment>
<feature type="region of interest" description="CD4-binding loop" evidence="32">
    <location>
        <begin position="357"/>
        <end position="367"/>
    </location>
</feature>
<evidence type="ECO:0000256" key="22">
    <source>
        <dbReference type="ARBA" id="ARBA00022989"/>
    </source>
</evidence>
<feature type="disulfide bond" evidence="32">
    <location>
        <begin position="594"/>
        <end position="600"/>
    </location>
</feature>
<reference evidence="37" key="2">
    <citation type="journal article" date="2011" name="J. Virol.">
        <title>Origin and evolution of HIV-1 in breast milk determined by single-genome amplification and sequencing.</title>
        <authorList>
            <consortium name="Center for HIV/AIDS Vaccine Immunology A0167854"/>
            <person name="Salazar-Gonzalez J.F."/>
            <person name="Salazar M.G."/>
            <person name="Learn G.H."/>
            <person name="Fouda G.G."/>
            <person name="Kang H.H."/>
            <person name="Mahlokozera T."/>
            <person name="Wilks A.B."/>
            <person name="Lovingood R.V."/>
            <person name="Stacey A."/>
            <person name="Kalilani L."/>
            <person name="Meshnick S.R."/>
            <person name="Borrow P."/>
            <person name="Montefiori D.C."/>
            <person name="Denny T.N."/>
            <person name="Letvin N.L."/>
            <person name="Shaw G.M."/>
            <person name="Hahn B.H."/>
            <person name="Permar S.R."/>
        </authorList>
    </citation>
    <scope>NUCLEOTIDE SEQUENCE</scope>
    <source>
        <strain evidence="37">4403wk12D11</strain>
    </source>
</reference>
<evidence type="ECO:0000256" key="24">
    <source>
        <dbReference type="ARBA" id="ARBA00023054"/>
    </source>
</evidence>
<dbReference type="InterPro" id="IPR037527">
    <property type="entry name" value="Gp160"/>
</dbReference>
<comment type="subcellular location">
    <molecule>Transmembrane protein gp41</molecule>
    <subcellularLocation>
        <location evidence="32">Virion membrane</location>
        <topology evidence="32">Single-pass type I membrane protein</topology>
    </subcellularLocation>
    <subcellularLocation>
        <location evidence="32">Host cell membrane</location>
        <topology evidence="32">Single-pass type I membrane protein</topology>
    </subcellularLocation>
    <subcellularLocation>
        <location evidence="32">Host endosome membrane</location>
        <topology evidence="32">Single-pass type I membrane protein</topology>
    </subcellularLocation>
    <text evidence="32">It is probably concentrated at the site of budding and incorporated into the virions possibly by contacts between the cytoplasmic tail of Env and the N-terminus of Gag.</text>
</comment>
<feature type="region of interest" description="Fusion peptide" evidence="32">
    <location>
        <begin position="508"/>
        <end position="528"/>
    </location>
</feature>
<dbReference type="Gene3D" id="1.20.5.490">
    <property type="entry name" value="Single helix bin"/>
    <property type="match status" value="1"/>
</dbReference>
<keyword evidence="14 32" id="KW-0812">Transmembrane</keyword>
<evidence type="ECO:0000256" key="23">
    <source>
        <dbReference type="ARBA" id="ARBA00023046"/>
    </source>
</evidence>
<keyword evidence="28 32" id="KW-0325">Glycoprotein</keyword>
<keyword evidence="7 32" id="KW-1168">Fusion of virus membrane with host membrane</keyword>
<dbReference type="EMBL" id="HQ596126">
    <property type="protein sequence ID" value="AEE40715.1"/>
    <property type="molecule type" value="Genomic_RNA"/>
</dbReference>
<dbReference type="GO" id="GO:1903911">
    <property type="term" value="P:positive regulation of receptor clustering"/>
    <property type="evidence" value="ECO:0007669"/>
    <property type="project" value="UniProtKB-UniRule"/>
</dbReference>
<name>F5B1P0_HV1</name>
<reference evidence="37" key="1">
    <citation type="submission" date="2010-11" db="EMBL/GenBank/DDBJ databases">
        <authorList>
            <person name="Salazar-Gonzalez J."/>
            <person name="Salazar M."/>
            <person name="Learn G."/>
            <person name="Fouda G."/>
            <person name="Kang H."/>
            <person name="Mahlokozera T."/>
            <person name="Wilk A."/>
            <person name="Lovingood R."/>
            <person name="Stacey A."/>
            <person name="Kalilani L."/>
            <person name="Meshnick S."/>
            <person name="Borrow P."/>
            <person name="Montefiori D."/>
            <person name="Denny T."/>
            <person name="Letvin N."/>
            <person name="Shaw G."/>
            <person name="Hahn B."/>
            <person name="Permar S."/>
        </authorList>
    </citation>
    <scope>NUCLEOTIDE SEQUENCE</scope>
    <source>
        <strain evidence="37">4403wk12D11</strain>
    </source>
</reference>
<keyword evidence="22 32" id="KW-1133">Transmembrane helix</keyword>
<evidence type="ECO:0000256" key="10">
    <source>
        <dbReference type="ARBA" id="ARBA00022570"/>
    </source>
</evidence>
<protein>
    <recommendedName>
        <fullName evidence="32">Envelope glycoprotein gp160</fullName>
    </recommendedName>
    <alternativeName>
        <fullName evidence="32">Env polyprotein</fullName>
    </alternativeName>
    <component>
        <recommendedName>
            <fullName evidence="32">Surface protein gp120</fullName>
            <shortName evidence="32">SU</shortName>
        </recommendedName>
        <alternativeName>
            <fullName evidence="32">Glycoprotein 120</fullName>
            <shortName evidence="32">gp120</shortName>
        </alternativeName>
    </component>
    <component>
        <recommendedName>
            <fullName evidence="32">Transmembrane protein gp41</fullName>
            <shortName evidence="32">TM</shortName>
        </recommendedName>
        <alternativeName>
            <fullName evidence="32">Glycoprotein 41</fullName>
            <shortName evidence="32">gp41</shortName>
        </alternativeName>
    </component>
</protein>
<feature type="short sequence motif" description="YXXL motif; contains endocytosis signal" evidence="32">
    <location>
        <begin position="709"/>
        <end position="712"/>
    </location>
</feature>
<feature type="transmembrane region" description="Helical" evidence="33">
    <location>
        <begin position="15"/>
        <end position="41"/>
    </location>
</feature>
<dbReference type="GO" id="GO:0019082">
    <property type="term" value="P:viral protein processing"/>
    <property type="evidence" value="ECO:0007669"/>
    <property type="project" value="UniProtKB-UniRule"/>
</dbReference>
<dbReference type="GO" id="GO:0055036">
    <property type="term" value="C:virion membrane"/>
    <property type="evidence" value="ECO:0007669"/>
    <property type="project" value="UniProtKB-SubCell"/>
</dbReference>
<comment type="PTM">
    <text evidence="32">Highly glycosylated by host. The high number of glycan on the protein is reffered to as 'glycan shield' because it contributes to hide protein sequence from adaptive immune system.</text>
</comment>
<proteinExistence type="inferred from homology"/>
<dbReference type="Pfam" id="PF00517">
    <property type="entry name" value="GP41"/>
    <property type="match status" value="1"/>
</dbReference>
<evidence type="ECO:0000256" key="4">
    <source>
        <dbReference type="ARBA" id="ARBA00004563"/>
    </source>
</evidence>
<evidence type="ECO:0000256" key="33">
    <source>
        <dbReference type="RuleBase" id="RU363095"/>
    </source>
</evidence>
<feature type="disulfide bond" evidence="32">
    <location>
        <begin position="223"/>
        <end position="234"/>
    </location>
</feature>
<keyword evidence="24 32" id="KW-0175">Coiled coil</keyword>
<evidence type="ECO:0000256" key="31">
    <source>
        <dbReference type="ARBA" id="ARBA00023296"/>
    </source>
</evidence>
<feature type="domain" description="Retroviral envelope protein GP41-like" evidence="36">
    <location>
        <begin position="526"/>
        <end position="717"/>
    </location>
</feature>
<feature type="compositionally biased region" description="Basic and acidic residues" evidence="34">
    <location>
        <begin position="723"/>
        <end position="735"/>
    </location>
</feature>
<evidence type="ECO:0000256" key="9">
    <source>
        <dbReference type="ARBA" id="ARBA00022511"/>
    </source>
</evidence>
<feature type="transmembrane region" description="Helical" evidence="33">
    <location>
        <begin position="508"/>
        <end position="531"/>
    </location>
</feature>
<comment type="domain">
    <text evidence="32 33">The 17 amino acids long immunosuppressive region is present in many retroviral envelope proteins. Synthetic peptides derived from this relatively conserved sequence inhibit immune function in vitro and in vivo.</text>
</comment>
<dbReference type="SUPFAM" id="SSF58069">
    <property type="entry name" value="Virus ectodomain"/>
    <property type="match status" value="1"/>
</dbReference>